<dbReference type="EMBL" id="HBKQ01007357">
    <property type="protein sequence ID" value="CAE2212166.1"/>
    <property type="molecule type" value="Transcribed_RNA"/>
</dbReference>
<protein>
    <recommendedName>
        <fullName evidence="2">Arrestin C-terminal-like domain-containing protein</fullName>
    </recommendedName>
</protein>
<dbReference type="InterPro" id="IPR028011">
    <property type="entry name" value="DUF4476"/>
</dbReference>
<proteinExistence type="predicted"/>
<dbReference type="InterPro" id="IPR014752">
    <property type="entry name" value="Arrestin-like_C"/>
</dbReference>
<dbReference type="InterPro" id="IPR014756">
    <property type="entry name" value="Ig_E-set"/>
</dbReference>
<dbReference type="Gene3D" id="2.60.40.640">
    <property type="match status" value="1"/>
</dbReference>
<evidence type="ECO:0000313" key="3">
    <source>
        <dbReference type="EMBL" id="CAE2212166.1"/>
    </source>
</evidence>
<feature type="domain" description="Arrestin C-terminal-like" evidence="2">
    <location>
        <begin position="31"/>
        <end position="189"/>
    </location>
</feature>
<dbReference type="SMART" id="SM01017">
    <property type="entry name" value="Arrestin_C"/>
    <property type="match status" value="1"/>
</dbReference>
<dbReference type="AlphaFoldDB" id="A0A7S4HXA3"/>
<evidence type="ECO:0000259" key="2">
    <source>
        <dbReference type="SMART" id="SM01017"/>
    </source>
</evidence>
<gene>
    <name evidence="3" type="ORF">OAUR00152_LOCUS4949</name>
</gene>
<organism evidence="3">
    <name type="scientific">Odontella aurita</name>
    <dbReference type="NCBI Taxonomy" id="265563"/>
    <lineage>
        <taxon>Eukaryota</taxon>
        <taxon>Sar</taxon>
        <taxon>Stramenopiles</taxon>
        <taxon>Ochrophyta</taxon>
        <taxon>Bacillariophyta</taxon>
        <taxon>Mediophyceae</taxon>
        <taxon>Biddulphiophycidae</taxon>
        <taxon>Eupodiscales</taxon>
        <taxon>Odontellaceae</taxon>
        <taxon>Odontella</taxon>
    </lineage>
</organism>
<name>A0A7S4HXA3_9STRA</name>
<sequence>MHVQSAPLPPILYPVMVEPVTKLIANAMRSSKGSITFGVRVSNAHIGRGEDLELRIGCRNDSTVNVERVQAKVKEKVEWMGAKESTKEDILAIPSIVPDAEGLGKKSKTELKEKKKAGVDDNYLDIFGEITSSSNDDKLIKLRIPATSRDTFKGQIISVKHILVIKIKTKWGVDDPKIEIPLKVGSRAVDEAHEPTVRLPPPVPLPSTSGEDISGDVQPLPAPVAVPIGWAASEKSLRIIAPKESIVVGGAAFDSSNNGEPVSSDPVVPVPSPKPPDQPTLDNLLAKMVSSVNDYELISAKLEDPDWKGLFSSLTPEHFGSILAQVNQDFDEPRVAALIAHAVGNGAFSCNHCVAALKACAEWNRIAVVQELLPFISDLSSGMAIIESELTPWEKIVTSKDFERIS</sequence>
<evidence type="ECO:0000256" key="1">
    <source>
        <dbReference type="SAM" id="MobiDB-lite"/>
    </source>
</evidence>
<dbReference type="Pfam" id="PF14771">
    <property type="entry name" value="DUF4476"/>
    <property type="match status" value="1"/>
</dbReference>
<dbReference type="Pfam" id="PF02752">
    <property type="entry name" value="Arrestin_C"/>
    <property type="match status" value="1"/>
</dbReference>
<feature type="compositionally biased region" description="Pro residues" evidence="1">
    <location>
        <begin position="268"/>
        <end position="277"/>
    </location>
</feature>
<dbReference type="SUPFAM" id="SSF81296">
    <property type="entry name" value="E set domains"/>
    <property type="match status" value="1"/>
</dbReference>
<feature type="region of interest" description="Disordered" evidence="1">
    <location>
        <begin position="254"/>
        <end position="277"/>
    </location>
</feature>
<reference evidence="3" key="1">
    <citation type="submission" date="2021-01" db="EMBL/GenBank/DDBJ databases">
        <authorList>
            <person name="Corre E."/>
            <person name="Pelletier E."/>
            <person name="Niang G."/>
            <person name="Scheremetjew M."/>
            <person name="Finn R."/>
            <person name="Kale V."/>
            <person name="Holt S."/>
            <person name="Cochrane G."/>
            <person name="Meng A."/>
            <person name="Brown T."/>
            <person name="Cohen L."/>
        </authorList>
    </citation>
    <scope>NUCLEOTIDE SEQUENCE</scope>
    <source>
        <strain evidence="3">Isolate 1302-5</strain>
    </source>
</reference>
<accession>A0A7S4HXA3</accession>
<dbReference type="InterPro" id="IPR011022">
    <property type="entry name" value="Arrestin_C-like"/>
</dbReference>